<feature type="transmembrane region" description="Helical" evidence="1">
    <location>
        <begin position="133"/>
        <end position="153"/>
    </location>
</feature>
<evidence type="ECO:0000256" key="1">
    <source>
        <dbReference type="SAM" id="Phobius"/>
    </source>
</evidence>
<keyword evidence="1" id="KW-0472">Membrane</keyword>
<name>A0A382KUJ9_9ZZZZ</name>
<dbReference type="AlphaFoldDB" id="A0A382KUJ9"/>
<dbReference type="EMBL" id="UINC01082838">
    <property type="protein sequence ID" value="SVC27969.1"/>
    <property type="molecule type" value="Genomic_DNA"/>
</dbReference>
<feature type="non-terminal residue" evidence="2">
    <location>
        <position position="1"/>
    </location>
</feature>
<gene>
    <name evidence="2" type="ORF">METZ01_LOCUS280823</name>
</gene>
<keyword evidence="1" id="KW-0812">Transmembrane</keyword>
<organism evidence="2">
    <name type="scientific">marine metagenome</name>
    <dbReference type="NCBI Taxonomy" id="408172"/>
    <lineage>
        <taxon>unclassified sequences</taxon>
        <taxon>metagenomes</taxon>
        <taxon>ecological metagenomes</taxon>
    </lineage>
</organism>
<protein>
    <submittedName>
        <fullName evidence="2">Uncharacterized protein</fullName>
    </submittedName>
</protein>
<accession>A0A382KUJ9</accession>
<sequence length="308" mass="35756">ATLLMVTTSSSMIIEAEALSERDKEIVAAGYAVQAEKIRINELTKERFDAIGRGDISVELCQSTFCDTNYGYYFADWRAAHAKIQATGSQVTYQSNQYVNDKDTLNDVFLPITNLFDRIPLFFTPDFPKVDPVLIGFFAAIFITSIYIGRQFSHKKRIARRNRRDWRRKLKELIAQNTWRHRSNDEPGILRVTPEEYRRMQEFERSFVTVGKSDPEYFLHVTSGAKLIDASRRGNELYSIDTIIHGRSLRILKYRDPSTKVQDPTTGEWLGQLYISFVPEHINKADHGMAWKFRLTPGEYRRTKRHEA</sequence>
<evidence type="ECO:0000313" key="2">
    <source>
        <dbReference type="EMBL" id="SVC27969.1"/>
    </source>
</evidence>
<reference evidence="2" key="1">
    <citation type="submission" date="2018-05" db="EMBL/GenBank/DDBJ databases">
        <authorList>
            <person name="Lanie J.A."/>
            <person name="Ng W.-L."/>
            <person name="Kazmierczak K.M."/>
            <person name="Andrzejewski T.M."/>
            <person name="Davidsen T.M."/>
            <person name="Wayne K.J."/>
            <person name="Tettelin H."/>
            <person name="Glass J.I."/>
            <person name="Rusch D."/>
            <person name="Podicherti R."/>
            <person name="Tsui H.-C.T."/>
            <person name="Winkler M.E."/>
        </authorList>
    </citation>
    <scope>NUCLEOTIDE SEQUENCE</scope>
</reference>
<proteinExistence type="predicted"/>
<keyword evidence="1" id="KW-1133">Transmembrane helix</keyword>